<sequence length="142" mass="17072">MDSQNSQVQFSDQQYENIDYNEQSRVVHSNDFFCHIGPYHYHINCKAIPFNTIISLLNGKMSIIQSNENEHIIFYHQEYNNQFFQITCKLVSPSFITNYLNETFHGIELQQNMIQENLVFTLYQKENLEYHLIRYLSQYLLD</sequence>
<dbReference type="OrthoDB" id="2411647at2759"/>
<dbReference type="Proteomes" id="UP000265703">
    <property type="component" value="Unassembled WGS sequence"/>
</dbReference>
<proteinExistence type="predicted"/>
<dbReference type="EMBL" id="QKYT01000154">
    <property type="protein sequence ID" value="RIA91349.1"/>
    <property type="molecule type" value="Genomic_DNA"/>
</dbReference>
<keyword evidence="2" id="KW-1185">Reference proteome</keyword>
<name>A0A397T1Y9_9GLOM</name>
<evidence type="ECO:0000313" key="2">
    <source>
        <dbReference type="Proteomes" id="UP000265703"/>
    </source>
</evidence>
<evidence type="ECO:0000313" key="1">
    <source>
        <dbReference type="EMBL" id="RIA91349.1"/>
    </source>
</evidence>
<dbReference type="AlphaFoldDB" id="A0A397T1Y9"/>
<comment type="caution">
    <text evidence="1">The sequence shown here is derived from an EMBL/GenBank/DDBJ whole genome shotgun (WGS) entry which is preliminary data.</text>
</comment>
<gene>
    <name evidence="1" type="ORF">C1645_822137</name>
</gene>
<protein>
    <submittedName>
        <fullName evidence="1">Uncharacterized protein</fullName>
    </submittedName>
</protein>
<organism evidence="1 2">
    <name type="scientific">Glomus cerebriforme</name>
    <dbReference type="NCBI Taxonomy" id="658196"/>
    <lineage>
        <taxon>Eukaryota</taxon>
        <taxon>Fungi</taxon>
        <taxon>Fungi incertae sedis</taxon>
        <taxon>Mucoromycota</taxon>
        <taxon>Glomeromycotina</taxon>
        <taxon>Glomeromycetes</taxon>
        <taxon>Glomerales</taxon>
        <taxon>Glomeraceae</taxon>
        <taxon>Glomus</taxon>
    </lineage>
</organism>
<reference evidence="1 2" key="1">
    <citation type="submission" date="2018-06" db="EMBL/GenBank/DDBJ databases">
        <title>Comparative genomics reveals the genomic features of Rhizophagus irregularis, R. cerebriforme, R. diaphanum and Gigaspora rosea, and their symbiotic lifestyle signature.</title>
        <authorList>
            <person name="Morin E."/>
            <person name="San Clemente H."/>
            <person name="Chen E.C.H."/>
            <person name="De La Providencia I."/>
            <person name="Hainaut M."/>
            <person name="Kuo A."/>
            <person name="Kohler A."/>
            <person name="Murat C."/>
            <person name="Tang N."/>
            <person name="Roy S."/>
            <person name="Loubradou J."/>
            <person name="Henrissat B."/>
            <person name="Grigoriev I.V."/>
            <person name="Corradi N."/>
            <person name="Roux C."/>
            <person name="Martin F.M."/>
        </authorList>
    </citation>
    <scope>NUCLEOTIDE SEQUENCE [LARGE SCALE GENOMIC DNA]</scope>
    <source>
        <strain evidence="1 2">DAOM 227022</strain>
    </source>
</reference>
<accession>A0A397T1Y9</accession>